<dbReference type="InterPro" id="IPR036396">
    <property type="entry name" value="Cyt_P450_sf"/>
</dbReference>
<dbReference type="InterPro" id="IPR050529">
    <property type="entry name" value="CYP450_sterol_14alpha_dmase"/>
</dbReference>
<dbReference type="PANTHER" id="PTHR24304">
    <property type="entry name" value="CYTOCHROME P450 FAMILY 7"/>
    <property type="match status" value="1"/>
</dbReference>
<comment type="similarity">
    <text evidence="2 7">Belongs to the cytochrome P450 family.</text>
</comment>
<dbReference type="SUPFAM" id="SSF48264">
    <property type="entry name" value="Cytochrome P450"/>
    <property type="match status" value="1"/>
</dbReference>
<evidence type="ECO:0000256" key="5">
    <source>
        <dbReference type="ARBA" id="ARBA00023004"/>
    </source>
</evidence>
<keyword evidence="3 6" id="KW-0349">Heme</keyword>
<dbReference type="InterPro" id="IPR002403">
    <property type="entry name" value="Cyt_P450_E_grp-IV"/>
</dbReference>
<dbReference type="GO" id="GO:0016705">
    <property type="term" value="F:oxidoreductase activity, acting on paired donors, with incorporation or reduction of molecular oxygen"/>
    <property type="evidence" value="ECO:0007669"/>
    <property type="project" value="InterPro"/>
</dbReference>
<dbReference type="Pfam" id="PF00067">
    <property type="entry name" value="p450"/>
    <property type="match status" value="1"/>
</dbReference>
<gene>
    <name evidence="8" type="ORF">HK097_007859</name>
</gene>
<evidence type="ECO:0000313" key="9">
    <source>
        <dbReference type="Proteomes" id="UP001212841"/>
    </source>
</evidence>
<comment type="caution">
    <text evidence="8">The sequence shown here is derived from an EMBL/GenBank/DDBJ whole genome shotgun (WGS) entry which is preliminary data.</text>
</comment>
<dbReference type="Proteomes" id="UP001212841">
    <property type="component" value="Unassembled WGS sequence"/>
</dbReference>
<proteinExistence type="inferred from homology"/>
<keyword evidence="5 6" id="KW-0408">Iron</keyword>
<comment type="cofactor">
    <cofactor evidence="1 6">
        <name>heme</name>
        <dbReference type="ChEBI" id="CHEBI:30413"/>
    </cofactor>
</comment>
<dbReference type="Gene3D" id="1.10.630.10">
    <property type="entry name" value="Cytochrome P450"/>
    <property type="match status" value="1"/>
</dbReference>
<dbReference type="PROSITE" id="PS00086">
    <property type="entry name" value="CYTOCHROME_P450"/>
    <property type="match status" value="1"/>
</dbReference>
<keyword evidence="9" id="KW-1185">Reference proteome</keyword>
<dbReference type="GO" id="GO:0020037">
    <property type="term" value="F:heme binding"/>
    <property type="evidence" value="ECO:0007669"/>
    <property type="project" value="InterPro"/>
</dbReference>
<feature type="binding site" description="axial binding residue" evidence="6">
    <location>
        <position position="437"/>
    </location>
    <ligand>
        <name>heme</name>
        <dbReference type="ChEBI" id="CHEBI:30413"/>
    </ligand>
    <ligandPart>
        <name>Fe</name>
        <dbReference type="ChEBI" id="CHEBI:18248"/>
    </ligandPart>
</feature>
<dbReference type="AlphaFoldDB" id="A0AAD5SDA4"/>
<organism evidence="8 9">
    <name type="scientific">Rhizophlyctis rosea</name>
    <dbReference type="NCBI Taxonomy" id="64517"/>
    <lineage>
        <taxon>Eukaryota</taxon>
        <taxon>Fungi</taxon>
        <taxon>Fungi incertae sedis</taxon>
        <taxon>Chytridiomycota</taxon>
        <taxon>Chytridiomycota incertae sedis</taxon>
        <taxon>Chytridiomycetes</taxon>
        <taxon>Rhizophlyctidales</taxon>
        <taxon>Rhizophlyctidaceae</taxon>
        <taxon>Rhizophlyctis</taxon>
    </lineage>
</organism>
<sequence>MSAHPSIDAVMGKLAGLLLPGSFKNLNLKSIEEVPKWAIVAALATGFVSYKLISRLPCDGIPKVTERLPIVGAAMEYGKDPREYLLKQKRKHGNLFRINLIAFEPVFVLDHKDQEKLLKASNSTADFDEAIEKIVGILQPPKEAQDKEWNAKSHPMIIKGFMRAERLEYTSAIVQKTINEFCSEWASRDQIELFHEASRMILTINMRTVLGEDVAATHAHLIPHYQAMEDLISHPMTNAFLTRLNPWYRKCWDHHHTLVVAMRAECDKRINADGSAKEEFKGRQDYLQMVLNEFGGRYNHVLPYHIVGILLAAHTNTAGHFAWTLANIVASPKILSAVREGALSHERNEYLEACVRETGRIYTGFLFNRLLKEDMVMEDGRVLKKGTFTAMSNMTTNFDEQLFPNPYKYDPTRYLNAPATLLRSPIYLQFGTGPHKCLGERFAHQVLRSGLTTFVNNFEAEYVEAVKDGDGNVRVPPLSWRRMLGTMWSEEGVWVRVSRRA</sequence>
<reference evidence="8" key="1">
    <citation type="submission" date="2020-05" db="EMBL/GenBank/DDBJ databases">
        <title>Phylogenomic resolution of chytrid fungi.</title>
        <authorList>
            <person name="Stajich J.E."/>
            <person name="Amses K."/>
            <person name="Simmons R."/>
            <person name="Seto K."/>
            <person name="Myers J."/>
            <person name="Bonds A."/>
            <person name="Quandt C.A."/>
            <person name="Barry K."/>
            <person name="Liu P."/>
            <person name="Grigoriev I."/>
            <person name="Longcore J.E."/>
            <person name="James T.Y."/>
        </authorList>
    </citation>
    <scope>NUCLEOTIDE SEQUENCE</scope>
    <source>
        <strain evidence="8">JEL0318</strain>
    </source>
</reference>
<evidence type="ECO:0000256" key="2">
    <source>
        <dbReference type="ARBA" id="ARBA00010617"/>
    </source>
</evidence>
<dbReference type="PRINTS" id="PR00465">
    <property type="entry name" value="EP450IV"/>
</dbReference>
<dbReference type="InterPro" id="IPR001128">
    <property type="entry name" value="Cyt_P450"/>
</dbReference>
<accession>A0AAD5SDA4</accession>
<evidence type="ECO:0000313" key="8">
    <source>
        <dbReference type="EMBL" id="KAJ3051162.1"/>
    </source>
</evidence>
<evidence type="ECO:0000256" key="7">
    <source>
        <dbReference type="RuleBase" id="RU000461"/>
    </source>
</evidence>
<evidence type="ECO:0000256" key="6">
    <source>
        <dbReference type="PIRSR" id="PIRSR602403-1"/>
    </source>
</evidence>
<evidence type="ECO:0000256" key="1">
    <source>
        <dbReference type="ARBA" id="ARBA00001971"/>
    </source>
</evidence>
<evidence type="ECO:0000256" key="4">
    <source>
        <dbReference type="ARBA" id="ARBA00022723"/>
    </source>
</evidence>
<dbReference type="GO" id="GO:0004497">
    <property type="term" value="F:monooxygenase activity"/>
    <property type="evidence" value="ECO:0007669"/>
    <property type="project" value="UniProtKB-KW"/>
</dbReference>
<keyword evidence="7" id="KW-0560">Oxidoreductase</keyword>
<dbReference type="PANTHER" id="PTHR24304:SF2">
    <property type="entry name" value="24-HYDROXYCHOLESTEROL 7-ALPHA-HYDROXYLASE"/>
    <property type="match status" value="1"/>
</dbReference>
<evidence type="ECO:0000256" key="3">
    <source>
        <dbReference type="ARBA" id="ARBA00022617"/>
    </source>
</evidence>
<dbReference type="EMBL" id="JADGJD010000427">
    <property type="protein sequence ID" value="KAJ3051162.1"/>
    <property type="molecule type" value="Genomic_DNA"/>
</dbReference>
<keyword evidence="4 6" id="KW-0479">Metal-binding</keyword>
<dbReference type="InterPro" id="IPR017972">
    <property type="entry name" value="Cyt_P450_CS"/>
</dbReference>
<keyword evidence="7" id="KW-0503">Monooxygenase</keyword>
<name>A0AAD5SDA4_9FUNG</name>
<dbReference type="GO" id="GO:0005506">
    <property type="term" value="F:iron ion binding"/>
    <property type="evidence" value="ECO:0007669"/>
    <property type="project" value="InterPro"/>
</dbReference>
<protein>
    <recommendedName>
        <fullName evidence="10">Cytochrome P450</fullName>
    </recommendedName>
</protein>
<evidence type="ECO:0008006" key="10">
    <source>
        <dbReference type="Google" id="ProtNLM"/>
    </source>
</evidence>